<sequence length="432" mass="48893">MERYPQPRCHPDTRAKMLDDLWNWACGTEPQRNHNDSDSANRDWTAESHPSSRILWLYGPAGCGKTCVAQTLCQKLQVANRLGGSFFFKRGHPSRGNAKKLFPTIAYQLTRLHPQLNSSISRTIEEDPAIVDRSLSLQLQQLILEPCHQASLTTPICVLVDGLDECEGQNIQGEILRAISQTIHNPHIPILFFIASRPEAHIREGFGHPSLDKFHSAMNVQQSFADVRKYLQDEFSRIHQDHQTMATVSFPWPSTTVLDRLVQKSSGYFIYASTVIKFVDDKDFHPSERLDAITGISTISPEDEAPFWALDQLYIQILSLIRPAVRSRLLPILAASLLHGSLDAHEIGQLLELQPGRVALALRGLHSVLEINIEGRICIYHASFRDFLIDPTRSGEFCVDSVHHHTYLTTQILKAWTYNPEKAPTVSYHVVW</sequence>
<dbReference type="InterPro" id="IPR027417">
    <property type="entry name" value="P-loop_NTPase"/>
</dbReference>
<dbReference type="PANTHER" id="PTHR10039">
    <property type="entry name" value="AMELOGENIN"/>
    <property type="match status" value="1"/>
</dbReference>
<reference evidence="3" key="1">
    <citation type="submission" date="2023-03" db="EMBL/GenBank/DDBJ databases">
        <title>Massive genome expansion in bonnet fungi (Mycena s.s.) driven by repeated elements and novel gene families across ecological guilds.</title>
        <authorList>
            <consortium name="Lawrence Berkeley National Laboratory"/>
            <person name="Harder C.B."/>
            <person name="Miyauchi S."/>
            <person name="Viragh M."/>
            <person name="Kuo A."/>
            <person name="Thoen E."/>
            <person name="Andreopoulos B."/>
            <person name="Lu D."/>
            <person name="Skrede I."/>
            <person name="Drula E."/>
            <person name="Henrissat B."/>
            <person name="Morin E."/>
            <person name="Kohler A."/>
            <person name="Barry K."/>
            <person name="LaButti K."/>
            <person name="Morin E."/>
            <person name="Salamov A."/>
            <person name="Lipzen A."/>
            <person name="Mereny Z."/>
            <person name="Hegedus B."/>
            <person name="Baldrian P."/>
            <person name="Stursova M."/>
            <person name="Weitz H."/>
            <person name="Taylor A."/>
            <person name="Grigoriev I.V."/>
            <person name="Nagy L.G."/>
            <person name="Martin F."/>
            <person name="Kauserud H."/>
        </authorList>
    </citation>
    <scope>NUCLEOTIDE SEQUENCE</scope>
    <source>
        <strain evidence="3">CBHHK188m</strain>
    </source>
</reference>
<evidence type="ECO:0000256" key="1">
    <source>
        <dbReference type="ARBA" id="ARBA00022737"/>
    </source>
</evidence>
<evidence type="ECO:0000313" key="3">
    <source>
        <dbReference type="EMBL" id="KAJ7742958.1"/>
    </source>
</evidence>
<dbReference type="Gene3D" id="3.40.50.300">
    <property type="entry name" value="P-loop containing nucleotide triphosphate hydrolases"/>
    <property type="match status" value="1"/>
</dbReference>
<feature type="domain" description="Nephrocystin 3-like N-terminal" evidence="2">
    <location>
        <begin position="41"/>
        <end position="197"/>
    </location>
</feature>
<dbReference type="InterPro" id="IPR056884">
    <property type="entry name" value="NPHP3-like_N"/>
</dbReference>
<keyword evidence="4" id="KW-1185">Reference proteome</keyword>
<accession>A0AAD7IH60</accession>
<evidence type="ECO:0000259" key="2">
    <source>
        <dbReference type="Pfam" id="PF24883"/>
    </source>
</evidence>
<dbReference type="Proteomes" id="UP001215280">
    <property type="component" value="Unassembled WGS sequence"/>
</dbReference>
<organism evidence="3 4">
    <name type="scientific">Mycena maculata</name>
    <dbReference type="NCBI Taxonomy" id="230809"/>
    <lineage>
        <taxon>Eukaryota</taxon>
        <taxon>Fungi</taxon>
        <taxon>Dikarya</taxon>
        <taxon>Basidiomycota</taxon>
        <taxon>Agaricomycotina</taxon>
        <taxon>Agaricomycetes</taxon>
        <taxon>Agaricomycetidae</taxon>
        <taxon>Agaricales</taxon>
        <taxon>Marasmiineae</taxon>
        <taxon>Mycenaceae</taxon>
        <taxon>Mycena</taxon>
    </lineage>
</organism>
<dbReference type="PANTHER" id="PTHR10039:SF14">
    <property type="entry name" value="NACHT DOMAIN-CONTAINING PROTEIN"/>
    <property type="match status" value="1"/>
</dbReference>
<proteinExistence type="predicted"/>
<gene>
    <name evidence="3" type="ORF">DFH07DRAFT_925433</name>
</gene>
<dbReference type="SUPFAM" id="SSF52540">
    <property type="entry name" value="P-loop containing nucleoside triphosphate hydrolases"/>
    <property type="match status" value="1"/>
</dbReference>
<dbReference type="AlphaFoldDB" id="A0AAD7IH60"/>
<comment type="caution">
    <text evidence="3">The sequence shown here is derived from an EMBL/GenBank/DDBJ whole genome shotgun (WGS) entry which is preliminary data.</text>
</comment>
<evidence type="ECO:0000313" key="4">
    <source>
        <dbReference type="Proteomes" id="UP001215280"/>
    </source>
</evidence>
<dbReference type="EMBL" id="JARJLG010000115">
    <property type="protein sequence ID" value="KAJ7742958.1"/>
    <property type="molecule type" value="Genomic_DNA"/>
</dbReference>
<dbReference type="Pfam" id="PF24883">
    <property type="entry name" value="NPHP3_N"/>
    <property type="match status" value="1"/>
</dbReference>
<protein>
    <recommendedName>
        <fullName evidence="2">Nephrocystin 3-like N-terminal domain-containing protein</fullName>
    </recommendedName>
</protein>
<keyword evidence="1" id="KW-0677">Repeat</keyword>
<name>A0AAD7IH60_9AGAR</name>